<dbReference type="RefSeq" id="WP_054965270.1">
    <property type="nucleotide sequence ID" value="NZ_FMUN01000005.1"/>
</dbReference>
<dbReference type="Pfam" id="PF04552">
    <property type="entry name" value="Sigma54_DBD"/>
    <property type="match status" value="1"/>
</dbReference>
<dbReference type="Gene3D" id="1.10.10.1330">
    <property type="entry name" value="RNA polymerase sigma-54 factor, core-binding domain"/>
    <property type="match status" value="1"/>
</dbReference>
<keyword evidence="8 10" id="KW-0238">DNA-binding</keyword>
<dbReference type="Proteomes" id="UP000183104">
    <property type="component" value="Unassembled WGS sequence"/>
</dbReference>
<dbReference type="PIRSF" id="PIRSF000774">
    <property type="entry name" value="RpoN"/>
    <property type="match status" value="1"/>
</dbReference>
<dbReference type="NCBIfam" id="NF009118">
    <property type="entry name" value="PRK12469.1"/>
    <property type="match status" value="1"/>
</dbReference>
<dbReference type="NCBIfam" id="TIGR02395">
    <property type="entry name" value="rpoN_sigma"/>
    <property type="match status" value="1"/>
</dbReference>
<evidence type="ECO:0000256" key="5">
    <source>
        <dbReference type="ARBA" id="ARBA00022695"/>
    </source>
</evidence>
<evidence type="ECO:0000256" key="3">
    <source>
        <dbReference type="ARBA" id="ARBA00022478"/>
    </source>
</evidence>
<dbReference type="PANTHER" id="PTHR32248">
    <property type="entry name" value="RNA POLYMERASE SIGMA-54 FACTOR"/>
    <property type="match status" value="1"/>
</dbReference>
<organism evidence="14 15">
    <name type="scientific">Thiohalorhabdus denitrificans</name>
    <dbReference type="NCBI Taxonomy" id="381306"/>
    <lineage>
        <taxon>Bacteria</taxon>
        <taxon>Pseudomonadati</taxon>
        <taxon>Pseudomonadota</taxon>
        <taxon>Gammaproteobacteria</taxon>
        <taxon>Thiohalorhabdales</taxon>
        <taxon>Thiohalorhabdaceae</taxon>
        <taxon>Thiohalorhabdus</taxon>
    </lineage>
</organism>
<comment type="similarity">
    <text evidence="1 10">Belongs to the sigma-54 factor family.</text>
</comment>
<evidence type="ECO:0000256" key="8">
    <source>
        <dbReference type="ARBA" id="ARBA00023125"/>
    </source>
</evidence>
<keyword evidence="5 10" id="KW-0548">Nucleotidyltransferase</keyword>
<dbReference type="InterPro" id="IPR038709">
    <property type="entry name" value="RpoN_core-bd_sf"/>
</dbReference>
<feature type="region of interest" description="Disordered" evidence="11">
    <location>
        <begin position="42"/>
        <end position="118"/>
    </location>
</feature>
<dbReference type="GO" id="GO:0016987">
    <property type="term" value="F:sigma factor activity"/>
    <property type="evidence" value="ECO:0007669"/>
    <property type="project" value="UniProtKB-KW"/>
</dbReference>
<feature type="domain" description="RNA polymerase sigma factor 54 core-binding" evidence="13">
    <location>
        <begin position="119"/>
        <end position="309"/>
    </location>
</feature>
<evidence type="ECO:0000313" key="14">
    <source>
        <dbReference type="EMBL" id="SCY40988.1"/>
    </source>
</evidence>
<comment type="function">
    <text evidence="10">Sigma factors are initiation factors that promote the attachment of RNA polymerase to specific initiation sites and are then released.</text>
</comment>
<evidence type="ECO:0000256" key="10">
    <source>
        <dbReference type="PIRNR" id="PIRNR000774"/>
    </source>
</evidence>
<evidence type="ECO:0000259" key="13">
    <source>
        <dbReference type="Pfam" id="PF04963"/>
    </source>
</evidence>
<gene>
    <name evidence="14" type="ORF">SAMN05661077_2049</name>
</gene>
<dbReference type="GO" id="GO:0001216">
    <property type="term" value="F:DNA-binding transcription activator activity"/>
    <property type="evidence" value="ECO:0007669"/>
    <property type="project" value="InterPro"/>
</dbReference>
<dbReference type="PATRIC" id="fig|381306.5.peg.1215"/>
<dbReference type="AlphaFoldDB" id="A0A0P9C7D1"/>
<evidence type="ECO:0000256" key="7">
    <source>
        <dbReference type="ARBA" id="ARBA00023082"/>
    </source>
</evidence>
<evidence type="ECO:0000259" key="12">
    <source>
        <dbReference type="Pfam" id="PF04552"/>
    </source>
</evidence>
<sequence length="486" mass="53681">MKPALELKVSQQLKMTPQLRQAIHLLQLSRLELDQEIRETLEENPLLEEVTPGNEDEFETEADSEPLSSMEVEDRTSEPERASEDQGTAESVDTDWDAGVAPDSPGLSGSGEEDELPGIEARNSAPETLGDHLLWQIHMAPLSPGDRAIAEALVSGISDEGYQTATLAEVAETLGVPEEDVHAVHVWVMHLDPVGVGARDLAECLGAQLDLLEQDTPGLDTARAVVAHHLEDLGKHDLKGIRKALGVGEEELDRAVDLIRTLNPRPGSVMGGQTAPTVLPDVLVYHRGDRWQVELNAEAIPRLRINAAYSDLVRGTAADQEARKYVRDHLQQARWFIKSLASRNETLLKVATAIVERQQSFLENGPTAMRPMVLRDIAEAVDLHESTVSRVTTQKYMHTPQGVFELKYFFSSQLGTSDGEGVSATAIRAMIQRLVDEEEPGKPYSDAKLAEILEEQGFQVARRTVVKYRKALGIPSSSQRRRMTRR</sequence>
<dbReference type="EMBL" id="FMUN01000005">
    <property type="protein sequence ID" value="SCY40988.1"/>
    <property type="molecule type" value="Genomic_DNA"/>
</dbReference>
<dbReference type="OrthoDB" id="9814402at2"/>
<dbReference type="STRING" id="381306.AN478_03645"/>
<keyword evidence="7 10" id="KW-0731">Sigma factor</keyword>
<reference evidence="15" key="1">
    <citation type="submission" date="2016-10" db="EMBL/GenBank/DDBJ databases">
        <authorList>
            <person name="Varghese N."/>
        </authorList>
    </citation>
    <scope>NUCLEOTIDE SEQUENCE [LARGE SCALE GENOMIC DNA]</scope>
    <source>
        <strain evidence="15">HL 19</strain>
    </source>
</reference>
<accession>A0A0P9C7D1</accession>
<keyword evidence="4 10" id="KW-0808">Transferase</keyword>
<evidence type="ECO:0000256" key="11">
    <source>
        <dbReference type="SAM" id="MobiDB-lite"/>
    </source>
</evidence>
<evidence type="ECO:0000313" key="15">
    <source>
        <dbReference type="Proteomes" id="UP000183104"/>
    </source>
</evidence>
<keyword evidence="9 10" id="KW-0804">Transcription</keyword>
<proteinExistence type="inferred from homology"/>
<dbReference type="GO" id="GO:0016779">
    <property type="term" value="F:nucleotidyltransferase activity"/>
    <property type="evidence" value="ECO:0007669"/>
    <property type="project" value="UniProtKB-KW"/>
</dbReference>
<evidence type="ECO:0000256" key="1">
    <source>
        <dbReference type="ARBA" id="ARBA00008798"/>
    </source>
</evidence>
<protein>
    <recommendedName>
        <fullName evidence="2 10">RNA polymerase sigma-54 factor</fullName>
    </recommendedName>
</protein>
<feature type="domain" description="RNA polymerase sigma factor 54 DNA-binding" evidence="12">
    <location>
        <begin position="324"/>
        <end position="482"/>
    </location>
</feature>
<keyword evidence="6 10" id="KW-0805">Transcription regulation</keyword>
<dbReference type="Gene3D" id="1.10.10.60">
    <property type="entry name" value="Homeodomain-like"/>
    <property type="match status" value="1"/>
</dbReference>
<evidence type="ECO:0000256" key="6">
    <source>
        <dbReference type="ARBA" id="ARBA00023015"/>
    </source>
</evidence>
<keyword evidence="3 10" id="KW-0240">DNA-directed RNA polymerase</keyword>
<evidence type="ECO:0000256" key="2">
    <source>
        <dbReference type="ARBA" id="ARBA00019942"/>
    </source>
</evidence>
<evidence type="ECO:0000256" key="4">
    <source>
        <dbReference type="ARBA" id="ARBA00022679"/>
    </source>
</evidence>
<dbReference type="InterPro" id="IPR007046">
    <property type="entry name" value="RNA_pol_sigma_54_core-bd"/>
</dbReference>
<dbReference type="PANTHER" id="PTHR32248:SF4">
    <property type="entry name" value="RNA POLYMERASE SIGMA-54 FACTOR"/>
    <property type="match status" value="1"/>
</dbReference>
<evidence type="ECO:0000256" key="9">
    <source>
        <dbReference type="ARBA" id="ARBA00023163"/>
    </source>
</evidence>
<dbReference type="NCBIfam" id="NF004595">
    <property type="entry name" value="PRK05932.1-2"/>
    <property type="match status" value="1"/>
</dbReference>
<dbReference type="PROSITE" id="PS50044">
    <property type="entry name" value="SIGMA54_3"/>
    <property type="match status" value="1"/>
</dbReference>
<feature type="compositionally biased region" description="Basic and acidic residues" evidence="11">
    <location>
        <begin position="72"/>
        <end position="84"/>
    </location>
</feature>
<dbReference type="Pfam" id="PF00309">
    <property type="entry name" value="Sigma54_AID"/>
    <property type="match status" value="1"/>
</dbReference>
<dbReference type="PROSITE" id="PS00717">
    <property type="entry name" value="SIGMA54_1"/>
    <property type="match status" value="1"/>
</dbReference>
<feature type="compositionally biased region" description="Acidic residues" evidence="11">
    <location>
        <begin position="54"/>
        <end position="64"/>
    </location>
</feature>
<dbReference type="GO" id="GO:0003677">
    <property type="term" value="F:DNA binding"/>
    <property type="evidence" value="ECO:0007669"/>
    <property type="project" value="UniProtKB-KW"/>
</dbReference>
<dbReference type="Pfam" id="PF04963">
    <property type="entry name" value="Sigma54_CBD"/>
    <property type="match status" value="1"/>
</dbReference>
<keyword evidence="15" id="KW-1185">Reference proteome</keyword>
<dbReference type="PRINTS" id="PR00045">
    <property type="entry name" value="SIGMA54FCT"/>
</dbReference>
<dbReference type="InterPro" id="IPR007634">
    <property type="entry name" value="RNA_pol_sigma_54_DNA-bd"/>
</dbReference>
<dbReference type="GO" id="GO:0006352">
    <property type="term" value="P:DNA-templated transcription initiation"/>
    <property type="evidence" value="ECO:0007669"/>
    <property type="project" value="InterPro"/>
</dbReference>
<dbReference type="InterPro" id="IPR000394">
    <property type="entry name" value="RNA_pol_sigma_54"/>
</dbReference>
<dbReference type="GO" id="GO:0000428">
    <property type="term" value="C:DNA-directed RNA polymerase complex"/>
    <property type="evidence" value="ECO:0007669"/>
    <property type="project" value="UniProtKB-KW"/>
</dbReference>
<name>A0A0P9C7D1_9GAMM</name>